<dbReference type="InterPro" id="IPR034660">
    <property type="entry name" value="DinB/YfiT-like"/>
</dbReference>
<keyword evidence="2" id="KW-1185">Reference proteome</keyword>
<dbReference type="InterPro" id="IPR007061">
    <property type="entry name" value="MST-like"/>
</dbReference>
<dbReference type="AlphaFoldDB" id="A0A9X4M7I9"/>
<reference evidence="1" key="1">
    <citation type="submission" date="2022-08" db="EMBL/GenBank/DDBJ databases">
        <title>Genome analysis of Corynebacteriales strain.</title>
        <authorList>
            <person name="Lee S.D."/>
        </authorList>
    </citation>
    <scope>NUCLEOTIDE SEQUENCE</scope>
    <source>
        <strain evidence="1">D3-21</strain>
    </source>
</reference>
<dbReference type="EMBL" id="JANRHA010000009">
    <property type="protein sequence ID" value="MDG3015706.1"/>
    <property type="molecule type" value="Genomic_DNA"/>
</dbReference>
<sequence length="169" mass="18588">MTATTIDERTDLLASIAGSRRFLRYTAQGLTDEQATARSTTSELTIGGLIKHVTAVERSWARFIVEGPSAMPFDEESMKQHMAEFHMGDDETLAGLLDDYEAAARETEELVHGLPSLDVAQPLPEAPWFEKGVEWSARKVLLHILAETAQHAGHADIVREAIDGQKTMG</sequence>
<gene>
    <name evidence="1" type="ORF">NVS88_14180</name>
</gene>
<dbReference type="Pfam" id="PF04978">
    <property type="entry name" value="MST"/>
    <property type="match status" value="1"/>
</dbReference>
<comment type="caution">
    <text evidence="1">The sequence shown here is derived from an EMBL/GenBank/DDBJ whole genome shotgun (WGS) entry which is preliminary data.</text>
</comment>
<dbReference type="Gene3D" id="1.20.120.450">
    <property type="entry name" value="dinb family like domain"/>
    <property type="match status" value="1"/>
</dbReference>
<proteinExistence type="predicted"/>
<dbReference type="RefSeq" id="WP_332520194.1">
    <property type="nucleotide sequence ID" value="NZ_JANRHA010000009.1"/>
</dbReference>
<name>A0A9X4M7I9_9ACTN</name>
<organism evidence="1 2">
    <name type="scientific">Speluncibacter jeojiensis</name>
    <dbReference type="NCBI Taxonomy" id="2710754"/>
    <lineage>
        <taxon>Bacteria</taxon>
        <taxon>Bacillati</taxon>
        <taxon>Actinomycetota</taxon>
        <taxon>Actinomycetes</taxon>
        <taxon>Mycobacteriales</taxon>
        <taxon>Speluncibacteraceae</taxon>
        <taxon>Speluncibacter</taxon>
    </lineage>
</organism>
<dbReference type="SUPFAM" id="SSF109854">
    <property type="entry name" value="DinB/YfiT-like putative metalloenzymes"/>
    <property type="match status" value="1"/>
</dbReference>
<protein>
    <submittedName>
        <fullName evidence="1">DinB family protein</fullName>
    </submittedName>
</protein>
<evidence type="ECO:0000313" key="1">
    <source>
        <dbReference type="EMBL" id="MDG3015706.1"/>
    </source>
</evidence>
<evidence type="ECO:0000313" key="2">
    <source>
        <dbReference type="Proteomes" id="UP001152755"/>
    </source>
</evidence>
<accession>A0A9X4M7I9</accession>
<dbReference type="Proteomes" id="UP001152755">
    <property type="component" value="Unassembled WGS sequence"/>
</dbReference>